<organism evidence="1 2">
    <name type="scientific">Mycobacterium basiliense</name>
    <dbReference type="NCBI Taxonomy" id="2094119"/>
    <lineage>
        <taxon>Bacteria</taxon>
        <taxon>Bacillati</taxon>
        <taxon>Actinomycetota</taxon>
        <taxon>Actinomycetes</taxon>
        <taxon>Mycobacteriales</taxon>
        <taxon>Mycobacteriaceae</taxon>
        <taxon>Mycobacterium</taxon>
    </lineage>
</organism>
<dbReference type="KEGG" id="mbai:MB901379_02685"/>
<proteinExistence type="predicted"/>
<dbReference type="RefSeq" id="WP_158017065.1">
    <property type="nucleotide sequence ID" value="NZ_CBCSKE010000024.1"/>
</dbReference>
<gene>
    <name evidence="1" type="ORF">MB901379_02685</name>
</gene>
<protein>
    <submittedName>
        <fullName evidence="1">Uncharacterized protein</fullName>
    </submittedName>
</protein>
<accession>A0A447GF82</accession>
<sequence>MGWFQRARKSTAGQRITRADRRRTSDLLAELNAIDTGRERLAREGLAGVATIVAIHRDVATTTLGTWHEFELDVQLPRRAAYRTTRRIAIELSTAPHLTIGAQVPVRVDPRDRSQILVVARL</sequence>
<dbReference type="Proteomes" id="UP000269998">
    <property type="component" value="Chromosome"/>
</dbReference>
<dbReference type="EMBL" id="LR130759">
    <property type="protein sequence ID" value="VDM89118.1"/>
    <property type="molecule type" value="Genomic_DNA"/>
</dbReference>
<evidence type="ECO:0000313" key="1">
    <source>
        <dbReference type="EMBL" id="VDM89118.1"/>
    </source>
</evidence>
<reference evidence="2" key="1">
    <citation type="submission" date="2018-02" db="EMBL/GenBank/DDBJ databases">
        <authorList>
            <person name="Seth-Smith MB H."/>
            <person name="Seth-Smith H."/>
        </authorList>
    </citation>
    <scope>NUCLEOTIDE SEQUENCE [LARGE SCALE GENOMIC DNA]</scope>
</reference>
<name>A0A447GF82_9MYCO</name>
<evidence type="ECO:0000313" key="2">
    <source>
        <dbReference type="Proteomes" id="UP000269998"/>
    </source>
</evidence>
<keyword evidence="2" id="KW-1185">Reference proteome</keyword>
<dbReference type="AlphaFoldDB" id="A0A447GF82"/>
<dbReference type="OrthoDB" id="4424419at2"/>